<dbReference type="KEGG" id="ngr:NAEGRDRAFT_69028"/>
<reference evidence="4 5" key="1">
    <citation type="journal article" date="2010" name="Cell">
        <title>The genome of Naegleria gruberi illuminates early eukaryotic versatility.</title>
        <authorList>
            <person name="Fritz-Laylin L.K."/>
            <person name="Prochnik S.E."/>
            <person name="Ginger M.L."/>
            <person name="Dacks J.B."/>
            <person name="Carpenter M.L."/>
            <person name="Field M.C."/>
            <person name="Kuo A."/>
            <person name="Paredez A."/>
            <person name="Chapman J."/>
            <person name="Pham J."/>
            <person name="Shu S."/>
            <person name="Neupane R."/>
            <person name="Cipriano M."/>
            <person name="Mancuso J."/>
            <person name="Tu H."/>
            <person name="Salamov A."/>
            <person name="Lindquist E."/>
            <person name="Shapiro H."/>
            <person name="Lucas S."/>
            <person name="Grigoriev I.V."/>
            <person name="Cande W.Z."/>
            <person name="Fulton C."/>
            <person name="Rokhsar D.S."/>
            <person name="Dawson S.C."/>
        </authorList>
    </citation>
    <scope>NUCLEOTIDE SEQUENCE [LARGE SCALE GENOMIC DNA]</scope>
    <source>
        <strain evidence="4 5">NEG-M</strain>
    </source>
</reference>
<dbReference type="AlphaFoldDB" id="D2VJG2"/>
<keyword evidence="1" id="KW-0521">NADP</keyword>
<dbReference type="EMBL" id="GG738876">
    <property type="protein sequence ID" value="EFC43034.1"/>
    <property type="molecule type" value="Genomic_DNA"/>
</dbReference>
<dbReference type="GO" id="GO:0005737">
    <property type="term" value="C:cytoplasm"/>
    <property type="evidence" value="ECO:0007669"/>
    <property type="project" value="TreeGrafter"/>
</dbReference>
<dbReference type="InterPro" id="IPR002347">
    <property type="entry name" value="SDR_fam"/>
</dbReference>
<gene>
    <name evidence="4" type="ORF">NAEGRDRAFT_69028</name>
</gene>
<sequence length="192" mass="22200">MFIRIFSGLKLVELFLKDETKKVFATCRNPENATKLNELLEKYPSRLDIDMIDVSKEETIKNYVEKRRDSVKFKVLINNAGTYSLDRFENLQNATKEGMLSVYETNCIGPMLMMQHLYNNQCFENDAIIANISSGMASINRTNRPRKRVSYCTSKAALNMLTKMISIELEGVYCFCIHPGWYYSVILILFNS</sequence>
<keyword evidence="2" id="KW-0560">Oxidoreductase</keyword>
<dbReference type="InterPro" id="IPR051468">
    <property type="entry name" value="Fungal_SecMetab_SDRs"/>
</dbReference>
<dbReference type="SUPFAM" id="SSF51735">
    <property type="entry name" value="NAD(P)-binding Rossmann-fold domains"/>
    <property type="match status" value="1"/>
</dbReference>
<evidence type="ECO:0000313" key="5">
    <source>
        <dbReference type="Proteomes" id="UP000006671"/>
    </source>
</evidence>
<dbReference type="InterPro" id="IPR020904">
    <property type="entry name" value="Sc_DH/Rdtase_CS"/>
</dbReference>
<comment type="similarity">
    <text evidence="3">Belongs to the short-chain dehydrogenases/reductases (SDR) family.</text>
</comment>
<dbReference type="GO" id="GO:0016491">
    <property type="term" value="F:oxidoreductase activity"/>
    <property type="evidence" value="ECO:0007669"/>
    <property type="project" value="UniProtKB-KW"/>
</dbReference>
<dbReference type="Gene3D" id="3.40.50.720">
    <property type="entry name" value="NAD(P)-binding Rossmann-like Domain"/>
    <property type="match status" value="1"/>
</dbReference>
<dbReference type="Pfam" id="PF00106">
    <property type="entry name" value="adh_short"/>
    <property type="match status" value="1"/>
</dbReference>
<dbReference type="PROSITE" id="PS00061">
    <property type="entry name" value="ADH_SHORT"/>
    <property type="match status" value="1"/>
</dbReference>
<evidence type="ECO:0000256" key="2">
    <source>
        <dbReference type="ARBA" id="ARBA00023002"/>
    </source>
</evidence>
<dbReference type="OrthoDB" id="5296at2759"/>
<evidence type="ECO:0000256" key="3">
    <source>
        <dbReference type="RuleBase" id="RU000363"/>
    </source>
</evidence>
<evidence type="ECO:0000313" key="4">
    <source>
        <dbReference type="EMBL" id="EFC43034.1"/>
    </source>
</evidence>
<proteinExistence type="inferred from homology"/>
<protein>
    <submittedName>
        <fullName evidence="4">Predicted protein</fullName>
    </submittedName>
</protein>
<dbReference type="VEuPathDB" id="AmoebaDB:NAEGRDRAFT_69028"/>
<dbReference type="InterPro" id="IPR036291">
    <property type="entry name" value="NAD(P)-bd_dom_sf"/>
</dbReference>
<dbReference type="eggNOG" id="KOG1611">
    <property type="taxonomic scope" value="Eukaryota"/>
</dbReference>
<keyword evidence="5" id="KW-1185">Reference proteome</keyword>
<organism evidence="5">
    <name type="scientific">Naegleria gruberi</name>
    <name type="common">Amoeba</name>
    <dbReference type="NCBI Taxonomy" id="5762"/>
    <lineage>
        <taxon>Eukaryota</taxon>
        <taxon>Discoba</taxon>
        <taxon>Heterolobosea</taxon>
        <taxon>Tetramitia</taxon>
        <taxon>Eutetramitia</taxon>
        <taxon>Vahlkampfiidae</taxon>
        <taxon>Naegleria</taxon>
    </lineage>
</organism>
<dbReference type="PANTHER" id="PTHR43544">
    <property type="entry name" value="SHORT-CHAIN DEHYDROGENASE/REDUCTASE"/>
    <property type="match status" value="1"/>
</dbReference>
<dbReference type="RefSeq" id="XP_002675778.1">
    <property type="nucleotide sequence ID" value="XM_002675732.1"/>
</dbReference>
<dbReference type="PANTHER" id="PTHR43544:SF7">
    <property type="entry name" value="NADB-LER2"/>
    <property type="match status" value="1"/>
</dbReference>
<name>D2VJG2_NAEGR</name>
<accession>D2VJG2</accession>
<dbReference type="Proteomes" id="UP000006671">
    <property type="component" value="Unassembled WGS sequence"/>
</dbReference>
<evidence type="ECO:0000256" key="1">
    <source>
        <dbReference type="ARBA" id="ARBA00022857"/>
    </source>
</evidence>
<dbReference type="InParanoid" id="D2VJG2"/>
<dbReference type="GeneID" id="8852086"/>
<dbReference type="PRINTS" id="PR00080">
    <property type="entry name" value="SDRFAMILY"/>
</dbReference>